<reference evidence="1 2" key="1">
    <citation type="submission" date="2018-05" db="EMBL/GenBank/DDBJ databases">
        <title>Genomic Encyclopedia of Type Strains, Phase IV (KMG-IV): sequencing the most valuable type-strain genomes for metagenomic binning, comparative biology and taxonomic classification.</title>
        <authorList>
            <person name="Goeker M."/>
        </authorList>
    </citation>
    <scope>NUCLEOTIDE SEQUENCE [LARGE SCALE GENOMIC DNA]</scope>
    <source>
        <strain evidence="1 2">DSM 6986</strain>
    </source>
</reference>
<dbReference type="EMBL" id="QGGG01000012">
    <property type="protein sequence ID" value="PWJ80622.1"/>
    <property type="molecule type" value="Genomic_DNA"/>
</dbReference>
<gene>
    <name evidence="1" type="ORF">C7441_112164</name>
</gene>
<organism evidence="1 2">
    <name type="scientific">Pseudaminobacter salicylatoxidans</name>
    <dbReference type="NCBI Taxonomy" id="93369"/>
    <lineage>
        <taxon>Bacteria</taxon>
        <taxon>Pseudomonadati</taxon>
        <taxon>Pseudomonadota</taxon>
        <taxon>Alphaproteobacteria</taxon>
        <taxon>Hyphomicrobiales</taxon>
        <taxon>Phyllobacteriaceae</taxon>
        <taxon>Pseudaminobacter</taxon>
    </lineage>
</organism>
<sequence length="146" mass="16194">MIDPRVKALCDEFEVRIVPKSVYPGPGETRAVGTLQKILARHGVEHARLVMTTLAETDNNKASLDQAALGAVSGLVRACPEYVEDASKWLAAWDATPVGELQWISQDLRGVFPLSAVLAGMIYERMWRAFGPRSVQPDLYDDRRRA</sequence>
<comment type="caution">
    <text evidence="1">The sequence shown here is derived from an EMBL/GenBank/DDBJ whole genome shotgun (WGS) entry which is preliminary data.</text>
</comment>
<accession>A0A316C4C9</accession>
<evidence type="ECO:0000313" key="2">
    <source>
        <dbReference type="Proteomes" id="UP000245396"/>
    </source>
</evidence>
<proteinExistence type="predicted"/>
<keyword evidence="2" id="KW-1185">Reference proteome</keyword>
<evidence type="ECO:0000313" key="1">
    <source>
        <dbReference type="EMBL" id="PWJ80622.1"/>
    </source>
</evidence>
<dbReference type="RefSeq" id="WP_109613889.1">
    <property type="nucleotide sequence ID" value="NZ_QGGG01000012.1"/>
</dbReference>
<dbReference type="Proteomes" id="UP000245396">
    <property type="component" value="Unassembled WGS sequence"/>
</dbReference>
<dbReference type="AlphaFoldDB" id="A0A316C4C9"/>
<name>A0A316C4C9_PSESE</name>
<dbReference type="OrthoDB" id="8115165at2"/>
<protein>
    <submittedName>
        <fullName evidence="1">Uncharacterized protein</fullName>
    </submittedName>
</protein>